<organism evidence="1 2">
    <name type="scientific">Rhizobium giardinii</name>
    <dbReference type="NCBI Taxonomy" id="56731"/>
    <lineage>
        <taxon>Bacteria</taxon>
        <taxon>Pseudomonadati</taxon>
        <taxon>Pseudomonadota</taxon>
        <taxon>Alphaproteobacteria</taxon>
        <taxon>Hyphomicrobiales</taxon>
        <taxon>Rhizobiaceae</taxon>
        <taxon>Rhizobium/Agrobacterium group</taxon>
        <taxon>Rhizobium</taxon>
    </lineage>
</organism>
<proteinExistence type="predicted"/>
<dbReference type="AlphaFoldDB" id="A0A7W8U9R2"/>
<keyword evidence="2" id="KW-1185">Reference proteome</keyword>
<name>A0A7W8U9R2_9HYPH</name>
<gene>
    <name evidence="1" type="ORF">GGD55_002066</name>
</gene>
<evidence type="ECO:0000313" key="1">
    <source>
        <dbReference type="EMBL" id="MBB5535372.1"/>
    </source>
</evidence>
<reference evidence="1 2" key="1">
    <citation type="submission" date="2020-08" db="EMBL/GenBank/DDBJ databases">
        <title>Genomic Encyclopedia of Type Strains, Phase IV (KMG-V): Genome sequencing to study the core and pangenomes of soil and plant-associated prokaryotes.</title>
        <authorList>
            <person name="Whitman W."/>
        </authorList>
    </citation>
    <scope>NUCLEOTIDE SEQUENCE [LARGE SCALE GENOMIC DNA]</scope>
    <source>
        <strain evidence="1 2">SEMIA 4084</strain>
    </source>
</reference>
<dbReference type="EMBL" id="JACHBK010000004">
    <property type="protein sequence ID" value="MBB5535372.1"/>
    <property type="molecule type" value="Genomic_DNA"/>
</dbReference>
<sequence>MTIMLTRTIHRTIHFNAPASLDGLDRPLAPGDYEVNEDEELIEGLSWLAYRRVATFITVPATPENGHVSRMLPIDAEALEEMLRRDGIGDGR</sequence>
<evidence type="ECO:0000313" key="2">
    <source>
        <dbReference type="Proteomes" id="UP000585507"/>
    </source>
</evidence>
<accession>A0A7W8U9R2</accession>
<protein>
    <submittedName>
        <fullName evidence="1">Uncharacterized protein</fullName>
    </submittedName>
</protein>
<dbReference type="Proteomes" id="UP000585507">
    <property type="component" value="Unassembled WGS sequence"/>
</dbReference>
<comment type="caution">
    <text evidence="1">The sequence shown here is derived from an EMBL/GenBank/DDBJ whole genome shotgun (WGS) entry which is preliminary data.</text>
</comment>